<comment type="caution">
    <text evidence="2">The sequence shown here is derived from an EMBL/GenBank/DDBJ whole genome shotgun (WGS) entry which is preliminary data.</text>
</comment>
<evidence type="ECO:0000256" key="1">
    <source>
        <dbReference type="SAM" id="MobiDB-lite"/>
    </source>
</evidence>
<accession>A0AAV7TBJ6</accession>
<keyword evidence="3" id="KW-1185">Reference proteome</keyword>
<organism evidence="2 3">
    <name type="scientific">Pleurodeles waltl</name>
    <name type="common">Iberian ribbed newt</name>
    <dbReference type="NCBI Taxonomy" id="8319"/>
    <lineage>
        <taxon>Eukaryota</taxon>
        <taxon>Metazoa</taxon>
        <taxon>Chordata</taxon>
        <taxon>Craniata</taxon>
        <taxon>Vertebrata</taxon>
        <taxon>Euteleostomi</taxon>
        <taxon>Amphibia</taxon>
        <taxon>Batrachia</taxon>
        <taxon>Caudata</taxon>
        <taxon>Salamandroidea</taxon>
        <taxon>Salamandridae</taxon>
        <taxon>Pleurodelinae</taxon>
        <taxon>Pleurodeles</taxon>
    </lineage>
</organism>
<protein>
    <submittedName>
        <fullName evidence="2">Uncharacterized protein</fullName>
    </submittedName>
</protein>
<name>A0AAV7TBJ6_PLEWA</name>
<gene>
    <name evidence="2" type="ORF">NDU88_005076</name>
</gene>
<dbReference type="Proteomes" id="UP001066276">
    <property type="component" value="Chromosome 4_1"/>
</dbReference>
<dbReference type="AlphaFoldDB" id="A0AAV7TBJ6"/>
<dbReference type="EMBL" id="JANPWB010000007">
    <property type="protein sequence ID" value="KAJ1173237.1"/>
    <property type="molecule type" value="Genomic_DNA"/>
</dbReference>
<reference evidence="2" key="1">
    <citation type="journal article" date="2022" name="bioRxiv">
        <title>Sequencing and chromosome-scale assembly of the giantPleurodeles waltlgenome.</title>
        <authorList>
            <person name="Brown T."/>
            <person name="Elewa A."/>
            <person name="Iarovenko S."/>
            <person name="Subramanian E."/>
            <person name="Araus A.J."/>
            <person name="Petzold A."/>
            <person name="Susuki M."/>
            <person name="Suzuki K.-i.T."/>
            <person name="Hayashi T."/>
            <person name="Toyoda A."/>
            <person name="Oliveira C."/>
            <person name="Osipova E."/>
            <person name="Leigh N.D."/>
            <person name="Simon A."/>
            <person name="Yun M.H."/>
        </authorList>
    </citation>
    <scope>NUCLEOTIDE SEQUENCE</scope>
    <source>
        <strain evidence="2">20211129_DDA</strain>
        <tissue evidence="2">Liver</tissue>
    </source>
</reference>
<evidence type="ECO:0000313" key="3">
    <source>
        <dbReference type="Proteomes" id="UP001066276"/>
    </source>
</evidence>
<proteinExistence type="predicted"/>
<evidence type="ECO:0000313" key="2">
    <source>
        <dbReference type="EMBL" id="KAJ1173237.1"/>
    </source>
</evidence>
<sequence length="140" mass="15852">MKRTKKRKFARVGEPERIRGRRPAGFHVTEPMTALWTKKFCLFRGPRTRTQGRSAKLHNLRPLLFKVRLEERPQPSIFPFHGYQLTISNSAGEARLPVQCYGRLRASSGGPCPARLLSNGELSPRGPAQSVERQTLTEEG</sequence>
<feature type="region of interest" description="Disordered" evidence="1">
    <location>
        <begin position="115"/>
        <end position="140"/>
    </location>
</feature>